<dbReference type="InterPro" id="IPR027417">
    <property type="entry name" value="P-loop_NTPase"/>
</dbReference>
<dbReference type="CDD" id="cd00009">
    <property type="entry name" value="AAA"/>
    <property type="match status" value="1"/>
</dbReference>
<dbReference type="PROSITE" id="PS51903">
    <property type="entry name" value="CLP_R"/>
    <property type="match status" value="1"/>
</dbReference>
<keyword evidence="4 7" id="KW-0067">ATP-binding</keyword>
<evidence type="ECO:0000313" key="11">
    <source>
        <dbReference type="Proteomes" id="UP000054166"/>
    </source>
</evidence>
<dbReference type="CDD" id="cd19499">
    <property type="entry name" value="RecA-like_ClpB_Hsp104-like"/>
    <property type="match status" value="1"/>
</dbReference>
<dbReference type="Gene3D" id="1.10.1780.10">
    <property type="entry name" value="Clp, N-terminal domain"/>
    <property type="match status" value="1"/>
</dbReference>
<dbReference type="STRING" id="765440.A0A0C3FMA6"/>
<keyword evidence="5 7" id="KW-0143">Chaperone</keyword>
<dbReference type="Pfam" id="PF17871">
    <property type="entry name" value="AAA_lid_9"/>
    <property type="match status" value="1"/>
</dbReference>
<dbReference type="InterPro" id="IPR018368">
    <property type="entry name" value="ClpA/B_CS1"/>
</dbReference>
<comment type="similarity">
    <text evidence="1 7">Belongs to the ClpA/ClpB family.</text>
</comment>
<dbReference type="FunFam" id="3.40.50.300:FF:000025">
    <property type="entry name" value="ATP-dependent Clp protease subunit"/>
    <property type="match status" value="1"/>
</dbReference>
<accession>A0A0C3FMA6</accession>
<feature type="domain" description="Clp R" evidence="9">
    <location>
        <begin position="1"/>
        <end position="157"/>
    </location>
</feature>
<evidence type="ECO:0000259" key="9">
    <source>
        <dbReference type="PROSITE" id="PS51903"/>
    </source>
</evidence>
<evidence type="ECO:0000256" key="7">
    <source>
        <dbReference type="RuleBase" id="RU004432"/>
    </source>
</evidence>
<dbReference type="InterPro" id="IPR003593">
    <property type="entry name" value="AAA+_ATPase"/>
</dbReference>
<dbReference type="InterPro" id="IPR001270">
    <property type="entry name" value="ClpA/B"/>
</dbReference>
<dbReference type="PANTHER" id="PTHR11638">
    <property type="entry name" value="ATP-DEPENDENT CLP PROTEASE"/>
    <property type="match status" value="1"/>
</dbReference>
<dbReference type="Proteomes" id="UP000054166">
    <property type="component" value="Unassembled WGS sequence"/>
</dbReference>
<dbReference type="OrthoDB" id="47330at2759"/>
<dbReference type="PANTHER" id="PTHR11638:SF18">
    <property type="entry name" value="HEAT SHOCK PROTEIN 104"/>
    <property type="match status" value="1"/>
</dbReference>
<dbReference type="Pfam" id="PF00004">
    <property type="entry name" value="AAA"/>
    <property type="match status" value="1"/>
</dbReference>
<dbReference type="HOGENOM" id="CLU_005070_2_0_1"/>
<dbReference type="GO" id="GO:0005829">
    <property type="term" value="C:cytosol"/>
    <property type="evidence" value="ECO:0007669"/>
    <property type="project" value="TreeGrafter"/>
</dbReference>
<organism evidence="10 11">
    <name type="scientific">Piloderma croceum (strain F 1598)</name>
    <dbReference type="NCBI Taxonomy" id="765440"/>
    <lineage>
        <taxon>Eukaryota</taxon>
        <taxon>Fungi</taxon>
        <taxon>Dikarya</taxon>
        <taxon>Basidiomycota</taxon>
        <taxon>Agaricomycotina</taxon>
        <taxon>Agaricomycetes</taxon>
        <taxon>Agaricomycetidae</taxon>
        <taxon>Atheliales</taxon>
        <taxon>Atheliaceae</taxon>
        <taxon>Piloderma</taxon>
    </lineage>
</organism>
<keyword evidence="2 6" id="KW-0677">Repeat</keyword>
<evidence type="ECO:0000256" key="4">
    <source>
        <dbReference type="ARBA" id="ARBA00022840"/>
    </source>
</evidence>
<dbReference type="InterPro" id="IPR028299">
    <property type="entry name" value="ClpA/B_CS2"/>
</dbReference>
<reference evidence="11" key="2">
    <citation type="submission" date="2015-01" db="EMBL/GenBank/DDBJ databases">
        <title>Evolutionary Origins and Diversification of the Mycorrhizal Mutualists.</title>
        <authorList>
            <consortium name="DOE Joint Genome Institute"/>
            <consortium name="Mycorrhizal Genomics Consortium"/>
            <person name="Kohler A."/>
            <person name="Kuo A."/>
            <person name="Nagy L.G."/>
            <person name="Floudas D."/>
            <person name="Copeland A."/>
            <person name="Barry K.W."/>
            <person name="Cichocki N."/>
            <person name="Veneault-Fourrey C."/>
            <person name="LaButti K."/>
            <person name="Lindquist E.A."/>
            <person name="Lipzen A."/>
            <person name="Lundell T."/>
            <person name="Morin E."/>
            <person name="Murat C."/>
            <person name="Riley R."/>
            <person name="Ohm R."/>
            <person name="Sun H."/>
            <person name="Tunlid A."/>
            <person name="Henrissat B."/>
            <person name="Grigoriev I.V."/>
            <person name="Hibbett D.S."/>
            <person name="Martin F."/>
        </authorList>
    </citation>
    <scope>NUCLEOTIDE SEQUENCE [LARGE SCALE GENOMIC DNA]</scope>
    <source>
        <strain evidence="11">F 1598</strain>
    </source>
</reference>
<dbReference type="GO" id="GO:0043335">
    <property type="term" value="P:protein unfolding"/>
    <property type="evidence" value="ECO:0007669"/>
    <property type="project" value="TreeGrafter"/>
</dbReference>
<name>A0A0C3FMA6_PILCF</name>
<dbReference type="InterPro" id="IPR004176">
    <property type="entry name" value="Clp_R_N"/>
</dbReference>
<keyword evidence="3 7" id="KW-0547">Nucleotide-binding</keyword>
<evidence type="ECO:0000256" key="3">
    <source>
        <dbReference type="ARBA" id="ARBA00022741"/>
    </source>
</evidence>
<dbReference type="AlphaFoldDB" id="A0A0C3FMA6"/>
<dbReference type="GO" id="GO:0016887">
    <property type="term" value="F:ATP hydrolysis activity"/>
    <property type="evidence" value="ECO:0007669"/>
    <property type="project" value="InterPro"/>
</dbReference>
<dbReference type="FunFam" id="3.40.50.300:FF:000120">
    <property type="entry name" value="ATP-dependent chaperone ClpB"/>
    <property type="match status" value="1"/>
</dbReference>
<dbReference type="Pfam" id="PF02861">
    <property type="entry name" value="Clp_N"/>
    <property type="match status" value="1"/>
</dbReference>
<dbReference type="InterPro" id="IPR041546">
    <property type="entry name" value="ClpA/ClpB_AAA_lid"/>
</dbReference>
<dbReference type="GO" id="GO:0005524">
    <property type="term" value="F:ATP binding"/>
    <property type="evidence" value="ECO:0007669"/>
    <property type="project" value="UniProtKB-KW"/>
</dbReference>
<sequence>MSNFDLTDKTEESLAAAVQLAKDYANAQVQPVHLAFTLLNEGSGDQGTPGSSSGASLFSSVIQKAGGDPTTVKRLLQKSIVRIPTQSPPPDETSLSAASLKVLREAQSLQKTMHDSYIAQDHILLALVKDTSIAIILKEANLTEATLKTAIQQIRGNRRIESKKAEQGFDALHKYAVDLTSLAEEGKIDPVIGRDNEIRRVVRILCRRTKNNPVLIGEPGVGKTSIAEGLAQRIVNRDVPASLMSRLFSLDMGALMAGAKYKGEYEERIKAVLNEIEKSAEDGVGVILFIDELHLIMAGRGAEGGGMDAGNLFKPLLARGKLRCIGATTLSEYRKYIETDAALERRFAQVIINEPSVAETISILRGIREKYEIHHNVRILDGALISAATLAHRYLTSRRLPDAAIDLVDEACASVRVTRETSPEAIDKLQRRKLELEVEIHALEREKDEASKERLQLARKAIADVEDHLRPLQAAYEAEKRRGDEVNEVRKKIDDLKAKADDAERRYDLATASDLRYYALPDLQARLQILQAKKAEEDATSGGGADTVTPEQIAEIVARWTSIPVTRLMSSEKEKLLGMEKTLSQSVVGQPEAVKAVANAIRLSRSGLSNAQRPIASFLMAGPSGTGKTLLSKTLAALLFDSPDAMIRIDGSEYSEKHSISRLIGSPPGYVGHSEGGQLTEYIRRKPYSIVLIDEVEKACREFVTLFLQVLDDGRLTDGQGRVVDLRNTIVIMTSNLGAAFLNDMGEGPVKPQTRQLVMGAIQSHFPPEFINRIDEIVIFRTLSHKNVLKIVDIRLKEVQERLADRKITLDIDNPAKQYLMSVGYSTNYGARPLNRAIQSELLNPLSVMILSDRVRDGETVRIRFDGPRNRLHVIPNHEGNADMDGMDIDMADDDIDIEEVD</sequence>
<evidence type="ECO:0000256" key="2">
    <source>
        <dbReference type="ARBA" id="ARBA00022737"/>
    </source>
</evidence>
<dbReference type="InterPro" id="IPR050130">
    <property type="entry name" value="ClpA_ClpB"/>
</dbReference>
<dbReference type="GO" id="GO:0042026">
    <property type="term" value="P:protein refolding"/>
    <property type="evidence" value="ECO:0007669"/>
    <property type="project" value="TreeGrafter"/>
</dbReference>
<dbReference type="FunCoup" id="A0A0C3FMA6">
    <property type="interactions" value="343"/>
</dbReference>
<dbReference type="PROSITE" id="PS00870">
    <property type="entry name" value="CLPAB_1"/>
    <property type="match status" value="1"/>
</dbReference>
<evidence type="ECO:0000256" key="8">
    <source>
        <dbReference type="SAM" id="Coils"/>
    </source>
</evidence>
<dbReference type="InterPro" id="IPR003959">
    <property type="entry name" value="ATPase_AAA_core"/>
</dbReference>
<dbReference type="GO" id="GO:0051087">
    <property type="term" value="F:protein-folding chaperone binding"/>
    <property type="evidence" value="ECO:0007669"/>
    <property type="project" value="TreeGrafter"/>
</dbReference>
<evidence type="ECO:0000256" key="6">
    <source>
        <dbReference type="PROSITE-ProRule" id="PRU01251"/>
    </source>
</evidence>
<protein>
    <recommendedName>
        <fullName evidence="9">Clp R domain-containing protein</fullName>
    </recommendedName>
</protein>
<reference evidence="10 11" key="1">
    <citation type="submission" date="2014-04" db="EMBL/GenBank/DDBJ databases">
        <authorList>
            <consortium name="DOE Joint Genome Institute"/>
            <person name="Kuo A."/>
            <person name="Tarkka M."/>
            <person name="Buscot F."/>
            <person name="Kohler A."/>
            <person name="Nagy L.G."/>
            <person name="Floudas D."/>
            <person name="Copeland A."/>
            <person name="Barry K.W."/>
            <person name="Cichocki N."/>
            <person name="Veneault-Fourrey C."/>
            <person name="LaButti K."/>
            <person name="Lindquist E.A."/>
            <person name="Lipzen A."/>
            <person name="Lundell T."/>
            <person name="Morin E."/>
            <person name="Murat C."/>
            <person name="Sun H."/>
            <person name="Tunlid A."/>
            <person name="Henrissat B."/>
            <person name="Grigoriev I.V."/>
            <person name="Hibbett D.S."/>
            <person name="Martin F."/>
            <person name="Nordberg H.P."/>
            <person name="Cantor M.N."/>
            <person name="Hua S.X."/>
        </authorList>
    </citation>
    <scope>NUCLEOTIDE SEQUENCE [LARGE SCALE GENOMIC DNA]</scope>
    <source>
        <strain evidence="10 11">F 1598</strain>
    </source>
</reference>
<keyword evidence="11" id="KW-1185">Reference proteome</keyword>
<evidence type="ECO:0000256" key="1">
    <source>
        <dbReference type="ARBA" id="ARBA00008675"/>
    </source>
</evidence>
<evidence type="ECO:0000313" key="10">
    <source>
        <dbReference type="EMBL" id="KIM85195.1"/>
    </source>
</evidence>
<dbReference type="Gene3D" id="3.40.50.300">
    <property type="entry name" value="P-loop containing nucleotide triphosphate hydrolases"/>
    <property type="match status" value="3"/>
</dbReference>
<dbReference type="PRINTS" id="PR00300">
    <property type="entry name" value="CLPPROTEASEA"/>
</dbReference>
<dbReference type="SUPFAM" id="SSF52540">
    <property type="entry name" value="P-loop containing nucleoside triphosphate hydrolases"/>
    <property type="match status" value="2"/>
</dbReference>
<dbReference type="EMBL" id="KN832985">
    <property type="protein sequence ID" value="KIM85195.1"/>
    <property type="molecule type" value="Genomic_DNA"/>
</dbReference>
<evidence type="ECO:0000256" key="5">
    <source>
        <dbReference type="ARBA" id="ARBA00023186"/>
    </source>
</evidence>
<dbReference type="Pfam" id="PF10431">
    <property type="entry name" value="ClpB_D2-small"/>
    <property type="match status" value="1"/>
</dbReference>
<dbReference type="Pfam" id="PF07724">
    <property type="entry name" value="AAA_2"/>
    <property type="match status" value="1"/>
</dbReference>
<dbReference type="Gene3D" id="1.10.8.60">
    <property type="match status" value="1"/>
</dbReference>
<dbReference type="InterPro" id="IPR019489">
    <property type="entry name" value="Clp_ATPase_C"/>
</dbReference>
<dbReference type="InParanoid" id="A0A0C3FMA6"/>
<dbReference type="SMART" id="SM01086">
    <property type="entry name" value="ClpB_D2-small"/>
    <property type="match status" value="1"/>
</dbReference>
<dbReference type="SMART" id="SM00382">
    <property type="entry name" value="AAA"/>
    <property type="match status" value="2"/>
</dbReference>
<feature type="coiled-coil region" evidence="8">
    <location>
        <begin position="486"/>
        <end position="513"/>
    </location>
</feature>
<dbReference type="InterPro" id="IPR036628">
    <property type="entry name" value="Clp_N_dom_sf"/>
</dbReference>
<keyword evidence="8" id="KW-0175">Coiled coil</keyword>
<dbReference type="FunFam" id="3.40.50.300:FF:000010">
    <property type="entry name" value="Chaperone clpB 1, putative"/>
    <property type="match status" value="1"/>
</dbReference>
<dbReference type="SUPFAM" id="SSF81923">
    <property type="entry name" value="Double Clp-N motif"/>
    <property type="match status" value="1"/>
</dbReference>
<feature type="coiled-coil region" evidence="8">
    <location>
        <begin position="426"/>
        <end position="460"/>
    </location>
</feature>
<dbReference type="PROSITE" id="PS00871">
    <property type="entry name" value="CLPAB_2"/>
    <property type="match status" value="1"/>
</dbReference>
<dbReference type="GO" id="GO:0051082">
    <property type="term" value="F:unfolded protein binding"/>
    <property type="evidence" value="ECO:0007669"/>
    <property type="project" value="TreeGrafter"/>
</dbReference>
<dbReference type="GO" id="GO:0070370">
    <property type="term" value="P:cellular heat acclimation"/>
    <property type="evidence" value="ECO:0007669"/>
    <property type="project" value="TreeGrafter"/>
</dbReference>
<gene>
    <name evidence="10" type="ORF">PILCRDRAFT_817194</name>
</gene>
<proteinExistence type="inferred from homology"/>